<organism evidence="1 2">
    <name type="scientific">Araneus ventricosus</name>
    <name type="common">Orbweaver spider</name>
    <name type="synonym">Epeira ventricosa</name>
    <dbReference type="NCBI Taxonomy" id="182803"/>
    <lineage>
        <taxon>Eukaryota</taxon>
        <taxon>Metazoa</taxon>
        <taxon>Ecdysozoa</taxon>
        <taxon>Arthropoda</taxon>
        <taxon>Chelicerata</taxon>
        <taxon>Arachnida</taxon>
        <taxon>Araneae</taxon>
        <taxon>Araneomorphae</taxon>
        <taxon>Entelegynae</taxon>
        <taxon>Araneoidea</taxon>
        <taxon>Araneidae</taxon>
        <taxon>Araneus</taxon>
    </lineage>
</organism>
<dbReference type="Proteomes" id="UP000499080">
    <property type="component" value="Unassembled WGS sequence"/>
</dbReference>
<dbReference type="EMBL" id="BGPR01002576">
    <property type="protein sequence ID" value="GBM75752.1"/>
    <property type="molecule type" value="Genomic_DNA"/>
</dbReference>
<sequence>MHKCRIIPSATFSPNDNPPIGRLYTKAGLFRKEHVAPLSSSPSEMLWCPPSKGSTVCEPTQGTKNQQDRVGFEQFESKLLYQ</sequence>
<protein>
    <submittedName>
        <fullName evidence="1">Uncharacterized protein</fullName>
    </submittedName>
</protein>
<evidence type="ECO:0000313" key="1">
    <source>
        <dbReference type="EMBL" id="GBM75752.1"/>
    </source>
</evidence>
<gene>
    <name evidence="1" type="ORF">AVEN_151517_1</name>
</gene>
<comment type="caution">
    <text evidence="1">The sequence shown here is derived from an EMBL/GenBank/DDBJ whole genome shotgun (WGS) entry which is preliminary data.</text>
</comment>
<proteinExistence type="predicted"/>
<keyword evidence="2" id="KW-1185">Reference proteome</keyword>
<reference evidence="1 2" key="1">
    <citation type="journal article" date="2019" name="Sci. Rep.">
        <title>Orb-weaving spider Araneus ventricosus genome elucidates the spidroin gene catalogue.</title>
        <authorList>
            <person name="Kono N."/>
            <person name="Nakamura H."/>
            <person name="Ohtoshi R."/>
            <person name="Moran D.A.P."/>
            <person name="Shinohara A."/>
            <person name="Yoshida Y."/>
            <person name="Fujiwara M."/>
            <person name="Mori M."/>
            <person name="Tomita M."/>
            <person name="Arakawa K."/>
        </authorList>
    </citation>
    <scope>NUCLEOTIDE SEQUENCE [LARGE SCALE GENOMIC DNA]</scope>
</reference>
<evidence type="ECO:0000313" key="2">
    <source>
        <dbReference type="Proteomes" id="UP000499080"/>
    </source>
</evidence>
<name>A0A4Y2IEF1_ARAVE</name>
<accession>A0A4Y2IEF1</accession>
<dbReference type="AlphaFoldDB" id="A0A4Y2IEF1"/>